<feature type="signal peptide" evidence="7">
    <location>
        <begin position="1"/>
        <end position="30"/>
    </location>
</feature>
<keyword evidence="3 7" id="KW-0732">Signal</keyword>
<dbReference type="Gene3D" id="2.60.120.200">
    <property type="match status" value="2"/>
</dbReference>
<keyword evidence="11" id="KW-1185">Reference proteome</keyword>
<evidence type="ECO:0000256" key="5">
    <source>
        <dbReference type="ARBA" id="ARBA00023157"/>
    </source>
</evidence>
<feature type="chain" id="PRO_5003467491" evidence="7">
    <location>
        <begin position="31"/>
        <end position="1559"/>
    </location>
</feature>
<keyword evidence="5" id="KW-1015">Disulfide bond</keyword>
<feature type="domain" description="Pentraxin (PTX)" evidence="9">
    <location>
        <begin position="443"/>
        <end position="646"/>
    </location>
</feature>
<dbReference type="PANTHER" id="PTHR19277">
    <property type="entry name" value="PENTRAXIN"/>
    <property type="match status" value="1"/>
</dbReference>
<dbReference type="SUPFAM" id="SSF49899">
    <property type="entry name" value="Concanavalin A-like lectins/glucanases"/>
    <property type="match status" value="2"/>
</dbReference>
<name>G4QFF7_GLANF</name>
<dbReference type="EMBL" id="CP003060">
    <property type="protein sequence ID" value="AEP28501.1"/>
    <property type="molecule type" value="Genomic_DNA"/>
</dbReference>
<dbReference type="KEGG" id="gni:GNIT_0347"/>
<evidence type="ECO:0000256" key="1">
    <source>
        <dbReference type="ARBA" id="ARBA00001913"/>
    </source>
</evidence>
<dbReference type="HOGENOM" id="CLU_245287_0_0_6"/>
<dbReference type="SMART" id="SM00159">
    <property type="entry name" value="PTX"/>
    <property type="match status" value="1"/>
</dbReference>
<feature type="domain" description="Laminin G" evidence="8">
    <location>
        <begin position="447"/>
        <end position="634"/>
    </location>
</feature>
<dbReference type="SMART" id="SM00560">
    <property type="entry name" value="LamGL"/>
    <property type="match status" value="1"/>
</dbReference>
<dbReference type="Pfam" id="PF13385">
    <property type="entry name" value="Laminin_G_3"/>
    <property type="match status" value="2"/>
</dbReference>
<evidence type="ECO:0000256" key="2">
    <source>
        <dbReference type="ARBA" id="ARBA00022723"/>
    </source>
</evidence>
<protein>
    <submittedName>
        <fullName evidence="10">Uncharacterized protein</fullName>
    </submittedName>
</protein>
<dbReference type="Pfam" id="PF20419">
    <property type="entry name" value="DUF6701"/>
    <property type="match status" value="1"/>
</dbReference>
<evidence type="ECO:0000259" key="9">
    <source>
        <dbReference type="PROSITE" id="PS51828"/>
    </source>
</evidence>
<keyword evidence="6" id="KW-0325">Glycoprotein</keyword>
<keyword evidence="4" id="KW-0106">Calcium</keyword>
<proteinExistence type="predicted"/>
<sequence length="1559" mass="165074">MINSIWTKKLATKMMSIILVALCCLPTARAQLTGNLHLDNTFEAYISTNDSVQGTLIASGTNWPTMYVLASPLVPGQDYYLHIRGTDEGGVAGFLGDFQIVGSDHTFSNGLTTLSTNTTNWFVSKTGWNSYSNVTAYGVNGVAPWGTRTGINPSAQWIWSSNNDADNLVYFTTKISASTNIAPLAEYRFEESTWNGSAGEVLDSTGNDYHGTVRNASIQENSSPALPGNPGTCAYVAQDRGSIQVSGLPLDTSTLGVKTTVTFWMNWDGTDSVMPIGWNFHDLWIVAGSIGFNTWNDDVYGLSSAGLANTWRHVAVEFTNGNVLGNRIFIDGEEKLLSQQYGAPNNARAYVNSELRIGGVANSTAYNFSGLLDEVRVYEGALTTAQINAIMAETHPCITPAPILEYRFDICSYDATPGDVFDQTGNFNGSSNGVLSSSNENIINQSLDLRENNTSDWVSVPSNAVDGLDDFSVSVWFKTAVNKNQQEILHALGNNRNDDELEIHLRNNNTVVVKVRDVERSLTSSILLTDDNWHHLAVAREDQNICLFIDGAQQTCTTSASAGVLSVNNANAIVIGQEQDQFGGGFSTAQNFEGQLDEFKIYDVRLSDSDVTSIYVNELAGTNYDASARDAVNCDSICTVPGTLNAVGIRIGGGGTDTQINSITEALNIHAGWLGAGSPASGLINGGVYNVAQSGSSTVDRIDFGGAQRTFAGTLAYPGFGAVGSQNLSHFLVHSSGTISLAAGDYTIYVESDDGFSFVMETLSGDPIVFNKFGLSTAGASNELRFEGPTGNAQTGGSFSLTQDSVFSVASIFFERDGGDFMEVSISNSIRASAPPSGYEILSDGALSGKVTFGCPVISQINHYQIIHDGQGLTCAAETVTINACTNAYDGSCTLSNEAVTLDVRATGSTSVVDTISFVGTGNASIPYTVAETVVLSLENASIAAANPVVCSDGSSNSCSLAFADAGFRFLNGSTGLSDIISNQISGTTFPLRVQAVQNNDGVCEGLFSGDKSISLSQENVDPSGTAGLSFSVNGIDIAKRPGSTVTTLNFGADSIANIPTPIYHDAGQIRLHADYNIGGITLSGNSNTFWVSPAELVVSATLGSNALDGASATAARTHKAGDDFELSVTAFNSQGVITPNYSPGKIQFRLQRTGPTLSDSVDGALTYAAASILTSNASPVFQDVTLSNFALGVSSYTGAYYSEVGLINLDVQDSNYGNAGIVIPAAAINVGRFIPDHFKQTVADNGFFAATCNATTAFTAYSGQKDEATNSIGAISYLTNPVIAITAYNKQGNITRNYYQDSQGSVNDFMKLDVANVSMNTPTLDQVAVGVDTNLLPLTANMSQGILSQNDLTALPGVVALPKGVLHYQLSDADNFFYNRSANALVAPFTSDIDFSVAAITDADNVNVTTTVAASPTGVEIRFGRLVLGNSFGPETSNFPQPMQLEHFDGTGFIVSSDNNCSNYDASKISLTNISLNPALTSKLGGTGSFQLGKTQAIELRAPGAGNQGQIGVSYDAYDWLNYDWDNDGVYDDSPSAIATFGVYRGNDRIIHWREVFE</sequence>
<evidence type="ECO:0000313" key="11">
    <source>
        <dbReference type="Proteomes" id="UP000009282"/>
    </source>
</evidence>
<dbReference type="InterPro" id="IPR046524">
    <property type="entry name" value="DUF6701"/>
</dbReference>
<dbReference type="PANTHER" id="PTHR19277:SF125">
    <property type="entry name" value="B6"/>
    <property type="match status" value="1"/>
</dbReference>
<dbReference type="InterPro" id="IPR013320">
    <property type="entry name" value="ConA-like_dom_sf"/>
</dbReference>
<evidence type="ECO:0000256" key="7">
    <source>
        <dbReference type="SAM" id="SignalP"/>
    </source>
</evidence>
<dbReference type="InterPro" id="IPR001791">
    <property type="entry name" value="Laminin_G"/>
</dbReference>
<dbReference type="eggNOG" id="COG3420">
    <property type="taxonomic scope" value="Bacteria"/>
</dbReference>
<dbReference type="InterPro" id="IPR001759">
    <property type="entry name" value="PTX_dom"/>
</dbReference>
<dbReference type="PROSITE" id="PS51828">
    <property type="entry name" value="PTX_2"/>
    <property type="match status" value="1"/>
</dbReference>
<evidence type="ECO:0000313" key="10">
    <source>
        <dbReference type="EMBL" id="AEP28501.1"/>
    </source>
</evidence>
<dbReference type="InterPro" id="IPR051360">
    <property type="entry name" value="Neuronal_Pentraxin_Related"/>
</dbReference>
<accession>G4QFF7</accession>
<dbReference type="Proteomes" id="UP000009282">
    <property type="component" value="Chromosome"/>
</dbReference>
<dbReference type="eggNOG" id="COG1404">
    <property type="taxonomic scope" value="Bacteria"/>
</dbReference>
<comment type="cofactor">
    <cofactor evidence="1">
        <name>Ca(2+)</name>
        <dbReference type="ChEBI" id="CHEBI:29108"/>
    </cofactor>
</comment>
<dbReference type="RefSeq" id="WP_014107380.1">
    <property type="nucleotide sequence ID" value="NC_016041.1"/>
</dbReference>
<evidence type="ECO:0000256" key="4">
    <source>
        <dbReference type="ARBA" id="ARBA00022837"/>
    </source>
</evidence>
<keyword evidence="2" id="KW-0479">Metal-binding</keyword>
<dbReference type="STRING" id="1085623.GNIT_0347"/>
<dbReference type="GO" id="GO:0046872">
    <property type="term" value="F:metal ion binding"/>
    <property type="evidence" value="ECO:0007669"/>
    <property type="project" value="UniProtKB-KW"/>
</dbReference>
<dbReference type="eggNOG" id="COG3210">
    <property type="taxonomic scope" value="Bacteria"/>
</dbReference>
<evidence type="ECO:0000256" key="6">
    <source>
        <dbReference type="ARBA" id="ARBA00023180"/>
    </source>
</evidence>
<organism evidence="10 11">
    <name type="scientific">Glaciecola nitratireducens (strain JCM 12485 / KCTC 12276 / FR1064)</name>
    <dbReference type="NCBI Taxonomy" id="1085623"/>
    <lineage>
        <taxon>Bacteria</taxon>
        <taxon>Pseudomonadati</taxon>
        <taxon>Pseudomonadota</taxon>
        <taxon>Gammaproteobacteria</taxon>
        <taxon>Alteromonadales</taxon>
        <taxon>Alteromonadaceae</taxon>
        <taxon>Brumicola</taxon>
    </lineage>
</organism>
<gene>
    <name evidence="10" type="ordered locus">GNIT_0347</name>
</gene>
<dbReference type="PROSITE" id="PS50025">
    <property type="entry name" value="LAM_G_DOMAIN"/>
    <property type="match status" value="1"/>
</dbReference>
<reference evidence="10 11" key="1">
    <citation type="journal article" date="2011" name="J. Bacteriol.">
        <title>Complete genome sequence of seawater bacterium Glaciecola nitratireducens FR1064T.</title>
        <authorList>
            <person name="Bian F."/>
            <person name="Qin Q.L."/>
            <person name="Xie B.B."/>
            <person name="Shu Y.L."/>
            <person name="Zhang X.Y."/>
            <person name="Yu Y."/>
            <person name="Chen B."/>
            <person name="Chen X.L."/>
            <person name="Zhou B.C."/>
            <person name="Zhang Y.Z."/>
        </authorList>
    </citation>
    <scope>NUCLEOTIDE SEQUENCE [LARGE SCALE GENOMIC DNA]</scope>
    <source>
        <strain evidence="11">JCM 12485 / KCTC 12276 / FR1064</strain>
    </source>
</reference>
<evidence type="ECO:0000259" key="8">
    <source>
        <dbReference type="PROSITE" id="PS50025"/>
    </source>
</evidence>
<dbReference type="eggNOG" id="COG5306">
    <property type="taxonomic scope" value="Bacteria"/>
</dbReference>
<dbReference type="SMART" id="SM00282">
    <property type="entry name" value="LamG"/>
    <property type="match status" value="1"/>
</dbReference>
<dbReference type="InterPro" id="IPR006558">
    <property type="entry name" value="LamG-like"/>
</dbReference>
<evidence type="ECO:0000256" key="3">
    <source>
        <dbReference type="ARBA" id="ARBA00022729"/>
    </source>
</evidence>